<dbReference type="GO" id="GO:0005829">
    <property type="term" value="C:cytosol"/>
    <property type="evidence" value="ECO:0007669"/>
    <property type="project" value="TreeGrafter"/>
</dbReference>
<comment type="subcellular location">
    <subcellularLocation>
        <location evidence="2 13">Cytoplasm</location>
    </subcellularLocation>
</comment>
<evidence type="ECO:0000256" key="11">
    <source>
        <dbReference type="ARBA" id="ARBA00030128"/>
    </source>
</evidence>
<dbReference type="FunFam" id="3.30.63.10:FF:000002">
    <property type="entry name" value="Guanylate kinase 1"/>
    <property type="match status" value="1"/>
</dbReference>
<dbReference type="InterPro" id="IPR017665">
    <property type="entry name" value="Guanylate_kinase"/>
</dbReference>
<evidence type="ECO:0000256" key="4">
    <source>
        <dbReference type="ARBA" id="ARBA00012961"/>
    </source>
</evidence>
<dbReference type="FunFam" id="3.40.50.300:FF:000855">
    <property type="entry name" value="Guanylate kinase"/>
    <property type="match status" value="1"/>
</dbReference>
<evidence type="ECO:0000256" key="10">
    <source>
        <dbReference type="ARBA" id="ARBA00022840"/>
    </source>
</evidence>
<dbReference type="InterPro" id="IPR008144">
    <property type="entry name" value="Guanylate_kin-like_dom"/>
</dbReference>
<dbReference type="InterPro" id="IPR008145">
    <property type="entry name" value="GK/Ca_channel_bsu"/>
</dbReference>
<comment type="caution">
    <text evidence="15">The sequence shown here is derived from an EMBL/GenBank/DDBJ whole genome shotgun (WGS) entry which is preliminary data.</text>
</comment>
<evidence type="ECO:0000256" key="1">
    <source>
        <dbReference type="ARBA" id="ARBA00003531"/>
    </source>
</evidence>
<keyword evidence="10 13" id="KW-0067">ATP-binding</keyword>
<evidence type="ECO:0000313" key="15">
    <source>
        <dbReference type="EMBL" id="KXG75553.1"/>
    </source>
</evidence>
<dbReference type="PATRIC" id="fig|520764.3.peg.1969"/>
<keyword evidence="16" id="KW-1185">Reference proteome</keyword>
<evidence type="ECO:0000256" key="5">
    <source>
        <dbReference type="ARBA" id="ARBA00016296"/>
    </source>
</evidence>
<keyword evidence="9 13" id="KW-0418">Kinase</keyword>
<keyword evidence="7 13" id="KW-0808">Transferase</keyword>
<dbReference type="RefSeq" id="WP_066354143.1">
    <property type="nucleotide sequence ID" value="NZ_LOED01000025.1"/>
</dbReference>
<dbReference type="SUPFAM" id="SSF52540">
    <property type="entry name" value="P-loop containing nucleoside triphosphate hydrolases"/>
    <property type="match status" value="1"/>
</dbReference>
<reference evidence="15 16" key="1">
    <citation type="submission" date="2015-12" db="EMBL/GenBank/DDBJ databases">
        <title>Draft genome sequnece of Fervidicola ferrireducens strain Y170.</title>
        <authorList>
            <person name="Patel B.K."/>
        </authorList>
    </citation>
    <scope>NUCLEOTIDE SEQUENCE [LARGE SCALE GENOMIC DNA]</scope>
    <source>
        <strain evidence="15 16">Y170</strain>
    </source>
</reference>
<dbReference type="STRING" id="520764.AN618_18310"/>
<dbReference type="SMART" id="SM00072">
    <property type="entry name" value="GuKc"/>
    <property type="match status" value="1"/>
</dbReference>
<comment type="similarity">
    <text evidence="3 13">Belongs to the guanylate kinase family.</text>
</comment>
<dbReference type="PROSITE" id="PS00856">
    <property type="entry name" value="GUANYLATE_KINASE_1"/>
    <property type="match status" value="1"/>
</dbReference>
<dbReference type="Gene3D" id="3.30.63.10">
    <property type="entry name" value="Guanylate Kinase phosphate binding domain"/>
    <property type="match status" value="1"/>
</dbReference>
<dbReference type="PANTHER" id="PTHR23117">
    <property type="entry name" value="GUANYLATE KINASE-RELATED"/>
    <property type="match status" value="1"/>
</dbReference>
<feature type="binding site" evidence="13">
    <location>
        <begin position="12"/>
        <end position="19"/>
    </location>
    <ligand>
        <name>ATP</name>
        <dbReference type="ChEBI" id="CHEBI:30616"/>
    </ligand>
</feature>
<evidence type="ECO:0000256" key="7">
    <source>
        <dbReference type="ARBA" id="ARBA00022679"/>
    </source>
</evidence>
<evidence type="ECO:0000256" key="13">
    <source>
        <dbReference type="HAMAP-Rule" id="MF_00328"/>
    </source>
</evidence>
<evidence type="ECO:0000259" key="14">
    <source>
        <dbReference type="PROSITE" id="PS50052"/>
    </source>
</evidence>
<name>A0A140L4S8_9FIRM</name>
<keyword evidence="6 13" id="KW-0963">Cytoplasm</keyword>
<dbReference type="EC" id="2.7.4.8" evidence="4 13"/>
<dbReference type="Proteomes" id="UP000070427">
    <property type="component" value="Unassembled WGS sequence"/>
</dbReference>
<organism evidence="15 16">
    <name type="scientific">Fervidicola ferrireducens</name>
    <dbReference type="NCBI Taxonomy" id="520764"/>
    <lineage>
        <taxon>Bacteria</taxon>
        <taxon>Bacillati</taxon>
        <taxon>Bacillota</taxon>
        <taxon>Clostridia</taxon>
        <taxon>Thermosediminibacterales</taxon>
        <taxon>Thermosediminibacteraceae</taxon>
        <taxon>Fervidicola</taxon>
    </lineage>
</organism>
<accession>A0A140L4S8</accession>
<evidence type="ECO:0000256" key="9">
    <source>
        <dbReference type="ARBA" id="ARBA00022777"/>
    </source>
</evidence>
<dbReference type="CDD" id="cd00071">
    <property type="entry name" value="GMPK"/>
    <property type="match status" value="1"/>
</dbReference>
<evidence type="ECO:0000313" key="16">
    <source>
        <dbReference type="Proteomes" id="UP000070427"/>
    </source>
</evidence>
<dbReference type="PROSITE" id="PS50052">
    <property type="entry name" value="GUANYLATE_KINASE_2"/>
    <property type="match status" value="1"/>
</dbReference>
<dbReference type="OrthoDB" id="9808150at2"/>
<evidence type="ECO:0000256" key="6">
    <source>
        <dbReference type="ARBA" id="ARBA00022490"/>
    </source>
</evidence>
<dbReference type="GO" id="GO:0005524">
    <property type="term" value="F:ATP binding"/>
    <property type="evidence" value="ECO:0007669"/>
    <property type="project" value="UniProtKB-UniRule"/>
</dbReference>
<protein>
    <recommendedName>
        <fullName evidence="5 13">Guanylate kinase</fullName>
        <ecNumber evidence="4 13">2.7.4.8</ecNumber>
    </recommendedName>
    <alternativeName>
        <fullName evidence="11 13">GMP kinase</fullName>
    </alternativeName>
</protein>
<comment type="function">
    <text evidence="1 13">Essential for recycling GMP and indirectly, cGMP.</text>
</comment>
<proteinExistence type="inferred from homology"/>
<dbReference type="InterPro" id="IPR020590">
    <property type="entry name" value="Guanylate_kinase_CS"/>
</dbReference>
<dbReference type="HAMAP" id="MF_00328">
    <property type="entry name" value="Guanylate_kinase"/>
    <property type="match status" value="1"/>
</dbReference>
<comment type="catalytic activity">
    <reaction evidence="12 13">
        <text>GMP + ATP = GDP + ADP</text>
        <dbReference type="Rhea" id="RHEA:20780"/>
        <dbReference type="ChEBI" id="CHEBI:30616"/>
        <dbReference type="ChEBI" id="CHEBI:58115"/>
        <dbReference type="ChEBI" id="CHEBI:58189"/>
        <dbReference type="ChEBI" id="CHEBI:456216"/>
        <dbReference type="EC" id="2.7.4.8"/>
    </reaction>
</comment>
<evidence type="ECO:0000256" key="2">
    <source>
        <dbReference type="ARBA" id="ARBA00004496"/>
    </source>
</evidence>
<evidence type="ECO:0000256" key="12">
    <source>
        <dbReference type="ARBA" id="ARBA00048594"/>
    </source>
</evidence>
<dbReference type="GO" id="GO:0004385">
    <property type="term" value="F:GMP kinase activity"/>
    <property type="evidence" value="ECO:0007669"/>
    <property type="project" value="UniProtKB-UniRule"/>
</dbReference>
<evidence type="ECO:0000256" key="8">
    <source>
        <dbReference type="ARBA" id="ARBA00022741"/>
    </source>
</evidence>
<dbReference type="PANTHER" id="PTHR23117:SF13">
    <property type="entry name" value="GUANYLATE KINASE"/>
    <property type="match status" value="1"/>
</dbReference>
<keyword evidence="8 13" id="KW-0547">Nucleotide-binding</keyword>
<gene>
    <name evidence="13 15" type="primary">gmk</name>
    <name evidence="15" type="ORF">AN618_18310</name>
</gene>
<dbReference type="NCBIfam" id="TIGR03263">
    <property type="entry name" value="guanyl_kin"/>
    <property type="match status" value="1"/>
</dbReference>
<dbReference type="InParanoid" id="A0A140L4S8"/>
<dbReference type="Gene3D" id="3.40.50.300">
    <property type="entry name" value="P-loop containing nucleotide triphosphate hydrolases"/>
    <property type="match status" value="1"/>
</dbReference>
<dbReference type="EMBL" id="LOED01000025">
    <property type="protein sequence ID" value="KXG75553.1"/>
    <property type="molecule type" value="Genomic_DNA"/>
</dbReference>
<dbReference type="FunCoup" id="A0A140L4S8">
    <property type="interactions" value="335"/>
</dbReference>
<feature type="domain" description="Guanylate kinase-like" evidence="14">
    <location>
        <begin position="5"/>
        <end position="183"/>
    </location>
</feature>
<evidence type="ECO:0000256" key="3">
    <source>
        <dbReference type="ARBA" id="ARBA00005790"/>
    </source>
</evidence>
<sequence length="206" mass="23481">MSKRGMLIVLSGPSGAGKGTLCSQLLKRRPELVLSVSVTTRPPRPGEVNGVSYYFTDEENFKKMVEKGEFLEWAKVYNNYYGTPKKFVEEHLKQGKDVILEIDIQGARQVKENCPDAIFIFILPPDIEELKNRIIKRGSESKESFDLRVKSAEEELKAMYDYDYAVVNDVLEEAVKKLESIIVAERCKVVRNKELLQLVCKEGCKL</sequence>
<dbReference type="Pfam" id="PF00625">
    <property type="entry name" value="Guanylate_kin"/>
    <property type="match status" value="1"/>
</dbReference>
<dbReference type="AlphaFoldDB" id="A0A140L4S8"/>
<dbReference type="InterPro" id="IPR027417">
    <property type="entry name" value="P-loop_NTPase"/>
</dbReference>